<dbReference type="VEuPathDB" id="MicrosporidiaDB:H312_03116"/>
<dbReference type="HOGENOM" id="CLU_953075_0_0_1"/>
<evidence type="ECO:0000313" key="1">
    <source>
        <dbReference type="EMBL" id="KCZ79492.1"/>
    </source>
</evidence>
<dbReference type="AlphaFoldDB" id="A0A059EXA5"/>
<evidence type="ECO:0000313" key="2">
    <source>
        <dbReference type="Proteomes" id="UP000030655"/>
    </source>
</evidence>
<reference evidence="2" key="1">
    <citation type="submission" date="2013-02" db="EMBL/GenBank/DDBJ databases">
        <authorList>
            <consortium name="The Broad Institute Genome Sequencing Platform"/>
            <person name="Cuomo C."/>
            <person name="Becnel J."/>
            <person name="Sanscrainte N."/>
            <person name="Walker B."/>
            <person name="Young S.K."/>
            <person name="Zeng Q."/>
            <person name="Gargeya S."/>
            <person name="Fitzgerald M."/>
            <person name="Haas B."/>
            <person name="Abouelleil A."/>
            <person name="Alvarado L."/>
            <person name="Arachchi H.M."/>
            <person name="Berlin A.M."/>
            <person name="Chapman S.B."/>
            <person name="Dewar J."/>
            <person name="Goldberg J."/>
            <person name="Griggs A."/>
            <person name="Gujja S."/>
            <person name="Hansen M."/>
            <person name="Howarth C."/>
            <person name="Imamovic A."/>
            <person name="Larimer J."/>
            <person name="McCowan C."/>
            <person name="Murphy C."/>
            <person name="Neiman D."/>
            <person name="Pearson M."/>
            <person name="Priest M."/>
            <person name="Roberts A."/>
            <person name="Saif S."/>
            <person name="Shea T."/>
            <person name="Sisk P."/>
            <person name="Sykes S."/>
            <person name="Wortman J."/>
            <person name="Nusbaum C."/>
            <person name="Birren B."/>
        </authorList>
    </citation>
    <scope>NUCLEOTIDE SEQUENCE [LARGE SCALE GENOMIC DNA]</scope>
    <source>
        <strain evidence="2">PRA339</strain>
    </source>
</reference>
<dbReference type="EMBL" id="KK365267">
    <property type="protein sequence ID" value="KCZ79492.1"/>
    <property type="molecule type" value="Genomic_DNA"/>
</dbReference>
<reference evidence="1 2" key="2">
    <citation type="submission" date="2014-03" db="EMBL/GenBank/DDBJ databases">
        <title>The Genome Sequence of Anncaliia algerae insect isolate PRA339.</title>
        <authorList>
            <consortium name="The Broad Institute Genome Sequencing Platform"/>
            <consortium name="The Broad Institute Genome Sequencing Center for Infectious Disease"/>
            <person name="Cuomo C."/>
            <person name="Becnel J."/>
            <person name="Sanscrainte N."/>
            <person name="Walker B."/>
            <person name="Young S.K."/>
            <person name="Zeng Q."/>
            <person name="Gargeya S."/>
            <person name="Fitzgerald M."/>
            <person name="Haas B."/>
            <person name="Abouelleil A."/>
            <person name="Alvarado L."/>
            <person name="Arachchi H.M."/>
            <person name="Berlin A.M."/>
            <person name="Chapman S.B."/>
            <person name="Dewar J."/>
            <person name="Goldberg J."/>
            <person name="Griggs A."/>
            <person name="Gujja S."/>
            <person name="Hansen M."/>
            <person name="Howarth C."/>
            <person name="Imamovic A."/>
            <person name="Larimer J."/>
            <person name="McCowan C."/>
            <person name="Murphy C."/>
            <person name="Neiman D."/>
            <person name="Pearson M."/>
            <person name="Priest M."/>
            <person name="Roberts A."/>
            <person name="Saif S."/>
            <person name="Shea T."/>
            <person name="Sisk P."/>
            <person name="Sykes S."/>
            <person name="Wortman J."/>
            <person name="Nusbaum C."/>
            <person name="Birren B."/>
        </authorList>
    </citation>
    <scope>NUCLEOTIDE SEQUENCE [LARGE SCALE GENOMIC DNA]</scope>
    <source>
        <strain evidence="1 2">PRA339</strain>
    </source>
</reference>
<accession>A0A059EXA5</accession>
<sequence>MARIKIRKSIKSLTLHDLQSLIAKVFDIDAYLLPNPDSIFTLNTENIKVMTFVFLNTKFNKKSILINEFMSLENFKKFLTRINNKRAETSNYLSFYKLKPFININISKSVDDKKIHNDNFWDILVFLVKRINKYYHSIILDKRGNILYDDKLSSLVYNFIHNDTVLVVENYKKLISIVKLPNKFYIDIKDIYKNNFTRIMKDFGGANTFYGQAKTILLMLKVKVKEYEEYLHSPCINVKINRNNKFILKHGINIIEMNDKEYFFKEKILKYKIKDNLVFFFYEENGRIWMFL</sequence>
<gene>
    <name evidence="1" type="ORF">H312_03116</name>
</gene>
<dbReference type="Proteomes" id="UP000030655">
    <property type="component" value="Unassembled WGS sequence"/>
</dbReference>
<protein>
    <submittedName>
        <fullName evidence="1">Uncharacterized protein</fullName>
    </submittedName>
</protein>
<name>A0A059EXA5_9MICR</name>
<organism evidence="1 2">
    <name type="scientific">Anncaliia algerae PRA339</name>
    <dbReference type="NCBI Taxonomy" id="1288291"/>
    <lineage>
        <taxon>Eukaryota</taxon>
        <taxon>Fungi</taxon>
        <taxon>Fungi incertae sedis</taxon>
        <taxon>Microsporidia</taxon>
        <taxon>Tubulinosematoidea</taxon>
        <taxon>Tubulinosematidae</taxon>
        <taxon>Anncaliia</taxon>
    </lineage>
</organism>
<keyword evidence="2" id="KW-1185">Reference proteome</keyword>
<dbReference type="OrthoDB" id="2196462at2759"/>
<proteinExistence type="predicted"/>